<organism evidence="2 3">
    <name type="scientific">Anabarilius grahami</name>
    <name type="common">Kanglang fish</name>
    <name type="synonym">Barilius grahami</name>
    <dbReference type="NCBI Taxonomy" id="495550"/>
    <lineage>
        <taxon>Eukaryota</taxon>
        <taxon>Metazoa</taxon>
        <taxon>Chordata</taxon>
        <taxon>Craniata</taxon>
        <taxon>Vertebrata</taxon>
        <taxon>Euteleostomi</taxon>
        <taxon>Actinopterygii</taxon>
        <taxon>Neopterygii</taxon>
        <taxon>Teleostei</taxon>
        <taxon>Ostariophysi</taxon>
        <taxon>Cypriniformes</taxon>
        <taxon>Xenocyprididae</taxon>
        <taxon>Xenocypridinae</taxon>
        <taxon>Xenocypridinae incertae sedis</taxon>
        <taxon>Anabarilius</taxon>
    </lineage>
</organism>
<name>A0A3N0XWG6_ANAGA</name>
<evidence type="ECO:0000313" key="3">
    <source>
        <dbReference type="Proteomes" id="UP000281406"/>
    </source>
</evidence>
<evidence type="ECO:0000313" key="2">
    <source>
        <dbReference type="EMBL" id="ROK06858.1"/>
    </source>
</evidence>
<feature type="compositionally biased region" description="Basic and acidic residues" evidence="1">
    <location>
        <begin position="68"/>
        <end position="89"/>
    </location>
</feature>
<dbReference type="OrthoDB" id="8988369at2759"/>
<dbReference type="EMBL" id="RJVU01058228">
    <property type="protein sequence ID" value="ROK06858.1"/>
    <property type="molecule type" value="Genomic_DNA"/>
</dbReference>
<gene>
    <name evidence="2" type="ORF">DPX16_23461</name>
</gene>
<comment type="caution">
    <text evidence="2">The sequence shown here is derived from an EMBL/GenBank/DDBJ whole genome shotgun (WGS) entry which is preliminary data.</text>
</comment>
<dbReference type="Proteomes" id="UP000281406">
    <property type="component" value="Unassembled WGS sequence"/>
</dbReference>
<keyword evidence="3" id="KW-1185">Reference proteome</keyword>
<proteinExistence type="predicted"/>
<dbReference type="AlphaFoldDB" id="A0A3N0XWG6"/>
<feature type="region of interest" description="Disordered" evidence="1">
    <location>
        <begin position="61"/>
        <end position="89"/>
    </location>
</feature>
<reference evidence="2 3" key="1">
    <citation type="submission" date="2018-10" db="EMBL/GenBank/DDBJ databases">
        <title>Genome assembly for a Yunnan-Guizhou Plateau 3E fish, Anabarilius grahami (Regan), and its evolutionary and genetic applications.</title>
        <authorList>
            <person name="Jiang W."/>
        </authorList>
    </citation>
    <scope>NUCLEOTIDE SEQUENCE [LARGE SCALE GENOMIC DNA]</scope>
    <source>
        <strain evidence="2">AG-KIZ</strain>
        <tissue evidence="2">Muscle</tissue>
    </source>
</reference>
<protein>
    <submittedName>
        <fullName evidence="2">Uncharacterized protein</fullName>
    </submittedName>
</protein>
<sequence>MKDQVHGEEEGLETEAGQMARVERVEQVAMTEQMTTTAVQTGLKTPTAEQMTTPAVQTGLKTLTADQTEQKIPRPEQTEKETTTKEPGT</sequence>
<feature type="region of interest" description="Disordered" evidence="1">
    <location>
        <begin position="36"/>
        <end position="55"/>
    </location>
</feature>
<feature type="region of interest" description="Disordered" evidence="1">
    <location>
        <begin position="1"/>
        <end position="21"/>
    </location>
</feature>
<accession>A0A3N0XWG6</accession>
<evidence type="ECO:0000256" key="1">
    <source>
        <dbReference type="SAM" id="MobiDB-lite"/>
    </source>
</evidence>